<accession>A0A6U5ZG81</accession>
<proteinExistence type="predicted"/>
<evidence type="ECO:0000256" key="1">
    <source>
        <dbReference type="SAM" id="MobiDB-lite"/>
    </source>
</evidence>
<organism evidence="2">
    <name type="scientific">Guillardia theta</name>
    <name type="common">Cryptophyte</name>
    <name type="synonym">Cryptomonas phi</name>
    <dbReference type="NCBI Taxonomy" id="55529"/>
    <lineage>
        <taxon>Eukaryota</taxon>
        <taxon>Cryptophyceae</taxon>
        <taxon>Pyrenomonadales</taxon>
        <taxon>Geminigeraceae</taxon>
        <taxon>Guillardia</taxon>
    </lineage>
</organism>
<sequence length="384" mass="42599">MEGSGAGSSAPRGSQQQQQSGHQSRSAGGQSAMRSASRNSGRANLKRHEGQAQPNYFLAKPGDAKRQIQYRENPFLLRGPNMGKTCLSFGYPRGGMADRACDFHWKEDDRDTANGRCKFNHDCRFGGGAQHTDPKPKRIWDRMDSLGRAVVQAKVENVPLDMLHPNYRHVLKAKEPNVMQQLVEPFKGAGGAKTPGWSPAVEMNLGHGHGANAFQQHRGPLGRNPLGQAGKRYPFTQARQNMVESLWRAVVGGSDRSECSLHLLLTSFNPRSIHEVVARQLTPKQAEARFVMALIKPRALSSTSQSDMRPATVGYESTENRRGNWPFALDGFEQPDDEIVKEADSIKQSSPNVTKEDFKGFWERASDVVSDDGFFALLLHNCFR</sequence>
<dbReference type="EMBL" id="HBKN01018010">
    <property type="protein sequence ID" value="CAE2297531.1"/>
    <property type="molecule type" value="Transcribed_RNA"/>
</dbReference>
<evidence type="ECO:0000313" key="2">
    <source>
        <dbReference type="EMBL" id="CAE2297527.1"/>
    </source>
</evidence>
<dbReference type="AlphaFoldDB" id="A0A6U5ZG81"/>
<evidence type="ECO:0000313" key="3">
    <source>
        <dbReference type="EMBL" id="CAE2297531.1"/>
    </source>
</evidence>
<dbReference type="EMBL" id="HBKN01018008">
    <property type="protein sequence ID" value="CAE2297527.1"/>
    <property type="molecule type" value="Transcribed_RNA"/>
</dbReference>
<feature type="region of interest" description="Disordered" evidence="1">
    <location>
        <begin position="1"/>
        <end position="64"/>
    </location>
</feature>
<reference evidence="2" key="1">
    <citation type="submission" date="2021-01" db="EMBL/GenBank/DDBJ databases">
        <authorList>
            <person name="Corre E."/>
            <person name="Pelletier E."/>
            <person name="Niang G."/>
            <person name="Scheremetjew M."/>
            <person name="Finn R."/>
            <person name="Kale V."/>
            <person name="Holt S."/>
            <person name="Cochrane G."/>
            <person name="Meng A."/>
            <person name="Brown T."/>
            <person name="Cohen L."/>
        </authorList>
    </citation>
    <scope>NUCLEOTIDE SEQUENCE</scope>
    <source>
        <strain evidence="2">CCMP 2712</strain>
    </source>
</reference>
<gene>
    <name evidence="2" type="ORF">GTHE00462_LOCUS14198</name>
    <name evidence="3" type="ORF">GTHE00462_LOCUS14199</name>
</gene>
<protein>
    <submittedName>
        <fullName evidence="2">Uncharacterized protein</fullName>
    </submittedName>
</protein>
<name>A0A6U5ZG81_GUITH</name>
<feature type="compositionally biased region" description="Polar residues" evidence="1">
    <location>
        <begin position="33"/>
        <end position="42"/>
    </location>
</feature>
<feature type="compositionally biased region" description="Low complexity" evidence="1">
    <location>
        <begin position="7"/>
        <end position="32"/>
    </location>
</feature>